<name>A0A7G9RYJ8_9FIRM</name>
<organism evidence="10 11">
    <name type="scientific">Erysipelothrix inopinata</name>
    <dbReference type="NCBI Taxonomy" id="225084"/>
    <lineage>
        <taxon>Bacteria</taxon>
        <taxon>Bacillati</taxon>
        <taxon>Bacillota</taxon>
        <taxon>Erysipelotrichia</taxon>
        <taxon>Erysipelotrichales</taxon>
        <taxon>Erysipelotrichaceae</taxon>
        <taxon>Erysipelothrix</taxon>
    </lineage>
</organism>
<feature type="chain" id="PRO_5028965685" evidence="6">
    <location>
        <begin position="27"/>
        <end position="2981"/>
    </location>
</feature>
<dbReference type="EMBL" id="CP060715">
    <property type="protein sequence ID" value="QNN60673.1"/>
    <property type="molecule type" value="Genomic_DNA"/>
</dbReference>
<dbReference type="CDD" id="cd00222">
    <property type="entry name" value="CollagenBindB"/>
    <property type="match status" value="20"/>
</dbReference>
<dbReference type="Gene3D" id="2.60.40.10">
    <property type="entry name" value="Immunoglobulins"/>
    <property type="match status" value="1"/>
</dbReference>
<feature type="domain" description="CNA-B" evidence="8">
    <location>
        <begin position="2471"/>
        <end position="2556"/>
    </location>
</feature>
<feature type="domain" description="CNA-B" evidence="8">
    <location>
        <begin position="1735"/>
        <end position="1819"/>
    </location>
</feature>
<dbReference type="InterPro" id="IPR008454">
    <property type="entry name" value="Collagen-bd_Cna-like_B-typ_dom"/>
</dbReference>
<protein>
    <submittedName>
        <fullName evidence="10">Cna B-type domain-containing protein</fullName>
    </submittedName>
</protein>
<feature type="domain" description="CNA-B" evidence="8">
    <location>
        <begin position="2195"/>
        <end position="2279"/>
    </location>
</feature>
<feature type="domain" description="CNA-B" evidence="8">
    <location>
        <begin position="1091"/>
        <end position="1171"/>
    </location>
</feature>
<sequence>MKKRFRNILLTTLVLALVSTQTLVRAEESMQPQVDLVNKETLTETIDNDKTQESETPKQKTVQVAAAAANSNIQSGLSFGQSEKDSYQGGDTFSVYTDLIISSTESNVIPENSTLKINVPKQYINELKASDVLVKAEYYKDASVQLVGNNYVITIKSKSLAGGTDVSIPIKLTMKDNAPANNKTFTISQTWTTPDGKEIAANELKVKMSATMEKPYFSIIERDMTDIVVDGIIPENTSDFFLSEGMTGVSGSVTNDSRDRRVYATIPAGAKIVDDGLGSWSFDGTKYYRDLTRENLHKSVHDGEKFIYPGSGIKLDISGINLKNTSQAEPHVITVPLEIKIVENGVVQTDLTTNNYSGQNKYFIRTVEENNKWLGDTQVWVNFVDENYNYVSSRPEHFTDKTSATAILKYSELNDNKLRLRMTHKNASGLKNEGDPNVGPSKATIETSTLDVPSFMNVEEFRIGFIGSVEESDKAILNSKINGTKVYGVKGTDRVLLGTINTGTSGSSVESTFNGSEWVKAGQKGDFTKVLFEYPNGGISFTKDEGSIDLLDKVHSEVIFTPSEKSFEELKEKFNTNSALPKSEFESNVQVIASIEGNTGIKSTFQTTKKAKVLINLEYAQVGRNDVLRSLEGNTFFPGDEFTLMMRSYASILGDASYSARAENPNVYYLLPEGFEVTGDNSQFFESIKTLKNFKNGQTLVIAKPVKVFDVKGKPGFYSDSATHEYQLKIKVSERVKEKTYEFDAAYMQDNNKLKTVNGKQVGFVTENHFWNNSWLDIIQDGDNRLDAPKSIVNFGKINVTIKPARVFSSYNEVKNPDKSGSQFASSTGRDATRGSKVDYRWNLVNDSSSAINSMTLINVLPYPGDVSIVANSDGSHTPRGSQFKTPLTQAISSDTFDIYYSVDEPLKDVKNEPSVNWVSSVSDYSKVTMIKAVLKSGKTVGVNQTVQLFTNNVIPNNPNIKDNDIAFNNFALTLNEGTTYMDAPGAEARVYLERDDVVIEKVDEFNKNLKLEGAQFSVYDSRDRLVLSNLVTNSNGNVTLPNLAVGESYYLVETKAPAGYIAQEGKIPFTVKSGTNTLQVINSKNEKTSVTVTKEWVGGPDVHPTISVQLFQNGNKLGAPVELENGTNSYTWSGLNAKDPSGNKYIYTVDEVSQLPNYEKEINGTHIINKFVENKTINISGTKTWEDASNKEGLRPGSIKVRLHANGTELNLEPTWVKNGDTWTYTFENVPEKENGTVIQYTITEDEVANYTSNVTGKNITNSRTVSKRNVTGTKTWEDASNKEGLRPGSIKVRLHANGTELNLEPTWVKNGDTWTYTFENVPEKENGTVIQYTITEDEVANYTSNVTGKNITNSRTVSKRNVTGTKTWVDNNDSDGLRPETVEITLFADGTKVEATPTWKTDSKNVWSYTYSNLDKYANGKEIEYTVEETKVDGYDKLIVGLDITNTHKADTKTVSGTKVWDDNKNQDGIRPDEVSIILYANGQEVKASPIWTNTNKDTWNFTYPSLPKFANGEEITYTVDEKVVPEGYTKDVQEFTITNSHTPSKIDVTGTKTWDDNKNQDGIRPEEIKITLYANGEKVTAEPTWVKGEHSWSYTFAGQPEFKGGQLITYTVTEEEVPGYTTKITGRDIINSHKADTRSVTGVKTWDDASNIAGFRPEEITVKLHANGTELNLKPTWTKAENTWTYTFENLPEKENGVDIEYTVTEEAVEHYTTDIQGLNITNSHTPSKIDVTGTKTWDDNKNQDGIRPEEIKITLYANGEKVTAEPTWVKGEHSWSYTFAGQPEYKGGQLITYTVTEDTVPGYTPKITGLDITNSHKADTRSVTGVKTWDDASNIAGFRPEEITVKLHANGAELNLKPTWTKAENTWTYTFENLPEKENGVDIEYTVTEEAVEHYTTDIQGLNITNSHTPSKIDVTGTKTWDDNKNQDGIRPEEIKITLYANGEEVTAEPTWIKGEHSWSYTFANQPEYKGGQLITYTVTEDTVPGYTPEITGLDITNSHKADTRSVTGVKTWDDASNIAGFRPEEIEITLYANGEKVNAEPSWTKAENTWTYEFANLEVKENGVDIEYTVTEEAVEHYTTDIQGLNITNSHTPSKIDVIGTKTWDDNKNQDGIRPEEIKITLYANGEEVTAEPTWVKGEHSWSYTFAGQPEFKGGQLITYTVTEDTVPGYTPKITGLDITNSHKADTKVVTGIKTWDDASNIAGFRPAEIEITLYANGEKVNAEPTWTKAENTWTYEFANLEVKENGVDIEYTVTEEAVEHYTTDIQGLNITNSHTPSKIDVTGTKTWDDNKNQDGIRPEEIKITLHANGEEVTAEPTWVKGEHSWIYTFAGQPEYKGGQLITYTVTEDTVPGYTPKITGLDITNTHKADTKVVTGVKTWDDASNIAGFRPEEIKITLYANGEKVNAEPTWTKAENTWTYEFANLDVKENGVDIEYTVTEEAVEHYTTDIQGLNITNSHTPSKINVEGTKTWKDSSDQDGKRPETIVVTLYANGEKVDTDAVWSQTDEDVWNYVFADQPEYKGGELIEYTVKEDDVVGYTTKIEGLNITNSRATEVRTITGTKVWNDNDNQDGIRPENIVVKLIANGKKLEVKPEWIKNGNTWSYKFANLPKYANKEIINYVIEELGVDGYTAKITDYNLVNTHEVSLINIEGTKTWDDHKNQDGIRPEAVEVALYANGEKVDVKPVWTQTEGDVWHYVFENQPEFKAGEKITYTVDETEVAGYVKGIEGYSITNTHKPSVVEIKGQKEWVDESNQDGLRPEAITVTLFKNGEAQDVKAQWTKAENTWSYTFGELPEYENGEKLVYTITEEAVAGYSSVVNGLNLVNTHEVSLIDLEGQKIWDDNSNKENKRPESITVNLYANGEKVDVKPEWTKGNDTWNYTFKSLPEFKAGAKIIYTVDEEAVANYESAIDGFTITNTVKETVDPEKPNPEKPKPTLPGTGVASDGTLVLAGLASIIGGLKLRSKSRKKEEEEA</sequence>
<feature type="domain" description="CNA-B" evidence="8">
    <location>
        <begin position="2842"/>
        <end position="2925"/>
    </location>
</feature>
<evidence type="ECO:0000256" key="1">
    <source>
        <dbReference type="ARBA" id="ARBA00022512"/>
    </source>
</evidence>
<dbReference type="KEGG" id="eio:H9L01_09945"/>
<feature type="domain" description="CNA-B" evidence="8">
    <location>
        <begin position="2104"/>
        <end position="2187"/>
    </location>
</feature>
<gene>
    <name evidence="10" type="ORF">H9L01_09945</name>
</gene>
<feature type="domain" description="CNA-B" evidence="8">
    <location>
        <begin position="1364"/>
        <end position="1449"/>
    </location>
</feature>
<dbReference type="RefSeq" id="WP_187533797.1">
    <property type="nucleotide sequence ID" value="NZ_CP060715.1"/>
</dbReference>
<feature type="domain" description="SpaA-like prealbumin fold" evidence="9">
    <location>
        <begin position="997"/>
        <end position="1084"/>
    </location>
</feature>
<dbReference type="SUPFAM" id="SSF49478">
    <property type="entry name" value="Cna protein B-type domain"/>
    <property type="match status" value="21"/>
</dbReference>
<accession>A0A7G9RYJ8</accession>
<evidence type="ECO:0000313" key="10">
    <source>
        <dbReference type="EMBL" id="QNN60673.1"/>
    </source>
</evidence>
<feature type="domain" description="CNA-B" evidence="8">
    <location>
        <begin position="2656"/>
        <end position="2741"/>
    </location>
</feature>
<feature type="signal peptide" evidence="6">
    <location>
        <begin position="1"/>
        <end position="26"/>
    </location>
</feature>
<evidence type="ECO:0000256" key="5">
    <source>
        <dbReference type="SAM" id="MobiDB-lite"/>
    </source>
</evidence>
<feature type="region of interest" description="Disordered" evidence="5">
    <location>
        <begin position="2929"/>
        <end position="2949"/>
    </location>
</feature>
<dbReference type="Pfam" id="PF00746">
    <property type="entry name" value="Gram_pos_anchor"/>
    <property type="match status" value="1"/>
</dbReference>
<evidence type="ECO:0000313" key="11">
    <source>
        <dbReference type="Proteomes" id="UP000515928"/>
    </source>
</evidence>
<keyword evidence="1" id="KW-0134">Cell wall</keyword>
<evidence type="ECO:0000256" key="3">
    <source>
        <dbReference type="ARBA" id="ARBA00022729"/>
    </source>
</evidence>
<keyword evidence="3 6" id="KW-0732">Signal</keyword>
<evidence type="ECO:0000259" key="9">
    <source>
        <dbReference type="Pfam" id="PF17802"/>
    </source>
</evidence>
<dbReference type="InterPro" id="IPR013783">
    <property type="entry name" value="Ig-like_fold"/>
</dbReference>
<keyword evidence="11" id="KW-1185">Reference proteome</keyword>
<keyword evidence="2" id="KW-0964">Secreted</keyword>
<feature type="domain" description="CNA-B" evidence="8">
    <location>
        <begin position="2749"/>
        <end position="2833"/>
    </location>
</feature>
<dbReference type="Pfam" id="PF17802">
    <property type="entry name" value="SpaA"/>
    <property type="match status" value="1"/>
</dbReference>
<dbReference type="Pfam" id="PF05738">
    <property type="entry name" value="Cna_B"/>
    <property type="match status" value="20"/>
</dbReference>
<evidence type="ECO:0000256" key="6">
    <source>
        <dbReference type="SAM" id="SignalP"/>
    </source>
</evidence>
<dbReference type="InterPro" id="IPR041033">
    <property type="entry name" value="SpaA_PFL_dom_1"/>
</dbReference>
<feature type="domain" description="CNA-B" evidence="8">
    <location>
        <begin position="2564"/>
        <end position="2648"/>
    </location>
</feature>
<feature type="domain" description="CNA-B" evidence="8">
    <location>
        <begin position="2287"/>
        <end position="2371"/>
    </location>
</feature>
<feature type="domain" description="CNA-B" evidence="8">
    <location>
        <begin position="1643"/>
        <end position="1727"/>
    </location>
</feature>
<feature type="domain" description="CNA-B" evidence="8">
    <location>
        <begin position="1827"/>
        <end position="1911"/>
    </location>
</feature>
<dbReference type="Proteomes" id="UP000515928">
    <property type="component" value="Chromosome"/>
</dbReference>
<evidence type="ECO:0000256" key="4">
    <source>
        <dbReference type="ARBA" id="ARBA00023088"/>
    </source>
</evidence>
<feature type="domain" description="CNA-B" evidence="8">
    <location>
        <begin position="1919"/>
        <end position="2003"/>
    </location>
</feature>
<feature type="compositionally biased region" description="Basic and acidic residues" evidence="5">
    <location>
        <begin position="2929"/>
        <end position="2941"/>
    </location>
</feature>
<dbReference type="InterPro" id="IPR019931">
    <property type="entry name" value="LPXTG_anchor"/>
</dbReference>
<proteinExistence type="predicted"/>
<feature type="domain" description="CNA-B" evidence="8">
    <location>
        <begin position="1180"/>
        <end position="1264"/>
    </location>
</feature>
<evidence type="ECO:0000256" key="2">
    <source>
        <dbReference type="ARBA" id="ARBA00022525"/>
    </source>
</evidence>
<feature type="domain" description="CNA-B" evidence="8">
    <location>
        <begin position="2379"/>
        <end position="2463"/>
    </location>
</feature>
<feature type="domain" description="CNA-B" evidence="8">
    <location>
        <begin position="1272"/>
        <end position="1356"/>
    </location>
</feature>
<feature type="domain" description="Gram-positive cocci surface proteins LPxTG" evidence="7">
    <location>
        <begin position="2937"/>
        <end position="2978"/>
    </location>
</feature>
<keyword evidence="4" id="KW-0572">Peptidoglycan-anchor</keyword>
<feature type="domain" description="CNA-B" evidence="8">
    <location>
        <begin position="1551"/>
        <end position="1634"/>
    </location>
</feature>
<feature type="domain" description="CNA-B" evidence="8">
    <location>
        <begin position="1457"/>
        <end position="1543"/>
    </location>
</feature>
<evidence type="ECO:0000259" key="7">
    <source>
        <dbReference type="Pfam" id="PF00746"/>
    </source>
</evidence>
<evidence type="ECO:0000259" key="8">
    <source>
        <dbReference type="Pfam" id="PF05738"/>
    </source>
</evidence>
<feature type="domain" description="CNA-B" evidence="8">
    <location>
        <begin position="2011"/>
        <end position="2095"/>
    </location>
</feature>
<reference evidence="10 11" key="1">
    <citation type="submission" date="2020-08" db="EMBL/GenBank/DDBJ databases">
        <title>Genome sequence of Erysipelothrix inopinata DSM 15511T.</title>
        <authorList>
            <person name="Hyun D.-W."/>
            <person name="Bae J.-W."/>
        </authorList>
    </citation>
    <scope>NUCLEOTIDE SEQUENCE [LARGE SCALE GENOMIC DNA]</scope>
    <source>
        <strain evidence="10 11">DSM 15511</strain>
    </source>
</reference>
<dbReference type="Gene3D" id="2.60.40.1140">
    <property type="entry name" value="Collagen-binding surface protein Cna, B-type domain"/>
    <property type="match status" value="20"/>
</dbReference>